<dbReference type="AlphaFoldDB" id="A0A3B0ZJG0"/>
<dbReference type="Pfam" id="PF03692">
    <property type="entry name" value="CxxCxxCC"/>
    <property type="match status" value="1"/>
</dbReference>
<dbReference type="NCBIfam" id="NF003501">
    <property type="entry name" value="PRK05170.1-5"/>
    <property type="match status" value="1"/>
</dbReference>
<dbReference type="HAMAP" id="MF_00676">
    <property type="entry name" value="UPF0260"/>
    <property type="match status" value="1"/>
</dbReference>
<evidence type="ECO:0000313" key="1">
    <source>
        <dbReference type="EMBL" id="VAW86429.1"/>
    </source>
</evidence>
<protein>
    <submittedName>
        <fullName evidence="1">UPF0260 protein YcgN</fullName>
    </submittedName>
</protein>
<accession>A0A3B0ZJG0</accession>
<dbReference type="PANTHER" id="PTHR37421">
    <property type="entry name" value="UPF0260 PROTEIN YCGN"/>
    <property type="match status" value="1"/>
</dbReference>
<reference evidence="1" key="1">
    <citation type="submission" date="2018-06" db="EMBL/GenBank/DDBJ databases">
        <authorList>
            <person name="Zhirakovskaya E."/>
        </authorList>
    </citation>
    <scope>NUCLEOTIDE SEQUENCE</scope>
</reference>
<gene>
    <name evidence="1" type="ORF">MNBD_GAMMA18-2346</name>
</gene>
<organism evidence="1">
    <name type="scientific">hydrothermal vent metagenome</name>
    <dbReference type="NCBI Taxonomy" id="652676"/>
    <lineage>
        <taxon>unclassified sequences</taxon>
        <taxon>metagenomes</taxon>
        <taxon>ecological metagenomes</taxon>
    </lineage>
</organism>
<dbReference type="InterPro" id="IPR005358">
    <property type="entry name" value="Puta_zinc/iron-chelating_dom"/>
</dbReference>
<dbReference type="InterPro" id="IPR008228">
    <property type="entry name" value="UCP006173"/>
</dbReference>
<proteinExistence type="inferred from homology"/>
<sequence length="157" mass="17853">MSNTLHFWLQTPLREMNTTQWEQLCDGCGLCCLNKLEDEDTGDIYLTRVACNLLDKCSAQCSDYENRLSLAPDCIQITPELAETAEWLPNTCAYKQLAHGEPLLPWHPLISGREESPYEANRSISGKVIHESELGEREHEEFIITEEELTSSICYGN</sequence>
<name>A0A3B0ZJG0_9ZZZZ</name>
<dbReference type="PIRSF" id="PIRSF006173">
    <property type="entry name" value="UCP006173"/>
    <property type="match status" value="1"/>
</dbReference>
<dbReference type="NCBIfam" id="NF003507">
    <property type="entry name" value="PRK05170.2-5"/>
    <property type="match status" value="1"/>
</dbReference>
<dbReference type="PANTHER" id="PTHR37421:SF1">
    <property type="entry name" value="UPF0260 PROTEIN YCGN"/>
    <property type="match status" value="1"/>
</dbReference>
<dbReference type="EMBL" id="UOFP01000142">
    <property type="protein sequence ID" value="VAW86429.1"/>
    <property type="molecule type" value="Genomic_DNA"/>
</dbReference>